<evidence type="ECO:0000313" key="3">
    <source>
        <dbReference type="EMBL" id="MYM66357.1"/>
    </source>
</evidence>
<keyword evidence="2" id="KW-0472">Membrane</keyword>
<comment type="caution">
    <text evidence="3">The sequence shown here is derived from an EMBL/GenBank/DDBJ whole genome shotgun (WGS) entry which is preliminary data.</text>
</comment>
<feature type="transmembrane region" description="Helical" evidence="2">
    <location>
        <begin position="39"/>
        <end position="59"/>
    </location>
</feature>
<dbReference type="EMBL" id="WWCK01000002">
    <property type="protein sequence ID" value="MYM66357.1"/>
    <property type="molecule type" value="Genomic_DNA"/>
</dbReference>
<gene>
    <name evidence="3" type="ORF">GTP45_05845</name>
</gene>
<evidence type="ECO:0000256" key="2">
    <source>
        <dbReference type="SAM" id="Phobius"/>
    </source>
</evidence>
<evidence type="ECO:0000313" key="4">
    <source>
        <dbReference type="Proteomes" id="UP000450012"/>
    </source>
</evidence>
<accession>A0A7X4GMQ8</accession>
<feature type="compositionally biased region" description="Low complexity" evidence="1">
    <location>
        <begin position="122"/>
        <end position="138"/>
    </location>
</feature>
<feature type="region of interest" description="Disordered" evidence="1">
    <location>
        <begin position="122"/>
        <end position="166"/>
    </location>
</feature>
<keyword evidence="2" id="KW-0812">Transmembrane</keyword>
<dbReference type="AlphaFoldDB" id="A0A7X4GMQ8"/>
<evidence type="ECO:0000256" key="1">
    <source>
        <dbReference type="SAM" id="MobiDB-lite"/>
    </source>
</evidence>
<sequence>MAAIGARRPVESKRILAQLEHGVRAQVHPARAAGWTIDGWTIGLFALLLLMCGVAWLMHDQAITPKTFRSGYSSSTTTVVRRAPQVTMSEPPAEQAAAIINVASPIKANDASSVPSTAGAGVAARASAPPSPARTLAAQHKPAAPSTRMATAAVPTTPAGNTVPAAQAGDTDVTLLTALVAHTNKPASVTPERSRDVVERQDGDTTVQLLARCKQLGLIEGMLCRSRICSGRWEADAACRAPNH</sequence>
<organism evidence="3 4">
    <name type="scientific">Duganella rivi</name>
    <dbReference type="NCBI Taxonomy" id="2666083"/>
    <lineage>
        <taxon>Bacteria</taxon>
        <taxon>Pseudomonadati</taxon>
        <taxon>Pseudomonadota</taxon>
        <taxon>Betaproteobacteria</taxon>
        <taxon>Burkholderiales</taxon>
        <taxon>Oxalobacteraceae</taxon>
        <taxon>Telluria group</taxon>
        <taxon>Duganella</taxon>
    </lineage>
</organism>
<dbReference type="Proteomes" id="UP000450012">
    <property type="component" value="Unassembled WGS sequence"/>
</dbReference>
<protein>
    <submittedName>
        <fullName evidence="3">Uncharacterized protein</fullName>
    </submittedName>
</protein>
<reference evidence="3 4" key="1">
    <citation type="submission" date="2019-12" db="EMBL/GenBank/DDBJ databases">
        <title>Novel species isolated from a subtropical stream in China.</title>
        <authorList>
            <person name="Lu H."/>
        </authorList>
    </citation>
    <scope>NUCLEOTIDE SEQUENCE [LARGE SCALE GENOMIC DNA]</scope>
    <source>
        <strain evidence="3 4">FT55W</strain>
    </source>
</reference>
<keyword evidence="2" id="KW-1133">Transmembrane helix</keyword>
<keyword evidence="4" id="KW-1185">Reference proteome</keyword>
<proteinExistence type="predicted"/>
<name>A0A7X4GMQ8_9BURK</name>